<reference evidence="13 14" key="1">
    <citation type="submission" date="2020-08" db="EMBL/GenBank/DDBJ databases">
        <title>Genomic Encyclopedia of Type Strains, Phase IV (KMG-IV): sequencing the most valuable type-strain genomes for metagenomic binning, comparative biology and taxonomic classification.</title>
        <authorList>
            <person name="Goeker M."/>
        </authorList>
    </citation>
    <scope>NUCLEOTIDE SEQUENCE [LARGE SCALE GENOMIC DNA]</scope>
    <source>
        <strain evidence="13 14">DSM 102983</strain>
    </source>
</reference>
<evidence type="ECO:0000256" key="8">
    <source>
        <dbReference type="ARBA" id="ARBA00022977"/>
    </source>
</evidence>
<evidence type="ECO:0000256" key="2">
    <source>
        <dbReference type="ARBA" id="ARBA00004948"/>
    </source>
</evidence>
<dbReference type="EMBL" id="JACHOC010000001">
    <property type="protein sequence ID" value="MBB4620422.1"/>
    <property type="molecule type" value="Genomic_DNA"/>
</dbReference>
<keyword evidence="14" id="KW-1185">Reference proteome</keyword>
<accession>A0ABR6KFZ1</accession>
<comment type="catalytic activity">
    <reaction evidence="11">
        <text>N(6)-(pyridoxal phosphate)-L-lysyl-[4-amino-5-hydroxymethyl-2-methylpyrimidine phosphate synthase] + L-histidyl-[4-amino-5-hydroxymethyl-2-methylpyrimidine phosphate synthase] + 2 Fe(3+) + 4 H2O = L-lysyl-[4-amino-5-hydroxymethyl-2-methylpyrimidine phosphate synthase] + (2S)-2-amino-5-hydroxy-4-oxopentanoyl-[4-amino-5-hydroxymethyl-2-methylpyrimidine phosphate synthase] + 4-amino-2-methyl-5-(phosphooxymethyl)pyrimidine + 3-oxopropanoate + 2 Fe(2+) + 2 H(+)</text>
        <dbReference type="Rhea" id="RHEA:65756"/>
        <dbReference type="Rhea" id="RHEA-COMP:16892"/>
        <dbReference type="Rhea" id="RHEA-COMP:16893"/>
        <dbReference type="Rhea" id="RHEA-COMP:16894"/>
        <dbReference type="Rhea" id="RHEA-COMP:16895"/>
        <dbReference type="ChEBI" id="CHEBI:15377"/>
        <dbReference type="ChEBI" id="CHEBI:15378"/>
        <dbReference type="ChEBI" id="CHEBI:29033"/>
        <dbReference type="ChEBI" id="CHEBI:29034"/>
        <dbReference type="ChEBI" id="CHEBI:29969"/>
        <dbReference type="ChEBI" id="CHEBI:29979"/>
        <dbReference type="ChEBI" id="CHEBI:33190"/>
        <dbReference type="ChEBI" id="CHEBI:58354"/>
        <dbReference type="ChEBI" id="CHEBI:143915"/>
        <dbReference type="ChEBI" id="CHEBI:157692"/>
    </reaction>
    <physiologicalReaction direction="left-to-right" evidence="11">
        <dbReference type="Rhea" id="RHEA:65757"/>
    </physiologicalReaction>
</comment>
<evidence type="ECO:0000313" key="13">
    <source>
        <dbReference type="EMBL" id="MBB4620422.1"/>
    </source>
</evidence>
<evidence type="ECO:0000256" key="6">
    <source>
        <dbReference type="ARBA" id="ARBA00022723"/>
    </source>
</evidence>
<dbReference type="Pfam" id="PF09084">
    <property type="entry name" value="NMT1"/>
    <property type="match status" value="1"/>
</dbReference>
<keyword evidence="8" id="KW-0784">Thiamine biosynthesis</keyword>
<organism evidence="13 14">
    <name type="scientific">Parabacteroides faecis</name>
    <dbReference type="NCBI Taxonomy" id="1217282"/>
    <lineage>
        <taxon>Bacteria</taxon>
        <taxon>Pseudomonadati</taxon>
        <taxon>Bacteroidota</taxon>
        <taxon>Bacteroidia</taxon>
        <taxon>Bacteroidales</taxon>
        <taxon>Tannerellaceae</taxon>
        <taxon>Parabacteroides</taxon>
    </lineage>
</organism>
<evidence type="ECO:0000256" key="1">
    <source>
        <dbReference type="ARBA" id="ARBA00003469"/>
    </source>
</evidence>
<comment type="subunit">
    <text evidence="4">Homodimer.</text>
</comment>
<comment type="caution">
    <text evidence="13">The sequence shown here is derived from an EMBL/GenBank/DDBJ whole genome shotgun (WGS) entry which is preliminary data.</text>
</comment>
<name>A0ABR6KFZ1_9BACT</name>
<evidence type="ECO:0000256" key="9">
    <source>
        <dbReference type="ARBA" id="ARBA00023004"/>
    </source>
</evidence>
<feature type="domain" description="SsuA/THI5-like" evidence="12">
    <location>
        <begin position="36"/>
        <end position="242"/>
    </location>
</feature>
<keyword evidence="6" id="KW-0479">Metal-binding</keyword>
<comment type="similarity">
    <text evidence="3">Belongs to the NMT1/THI5 family.</text>
</comment>
<evidence type="ECO:0000256" key="11">
    <source>
        <dbReference type="ARBA" id="ARBA00048179"/>
    </source>
</evidence>
<evidence type="ECO:0000256" key="7">
    <source>
        <dbReference type="ARBA" id="ARBA00022898"/>
    </source>
</evidence>
<keyword evidence="5" id="KW-0808">Transferase</keyword>
<dbReference type="InterPro" id="IPR015168">
    <property type="entry name" value="SsuA/THI5"/>
</dbReference>
<comment type="function">
    <text evidence="1">Responsible for the formation of the pyrimidine heterocycle in the thiamine biosynthesis pathway. Catalyzes the formation of hydroxymethylpyrimidine phosphate (HMP-P) from histidine and pyridoxal phosphate (PLP). The protein uses PLP and the active site histidine to form HMP-P, generating an inactive enzyme. The enzyme can only undergo a single turnover, which suggests it is a suicide enzyme.</text>
</comment>
<gene>
    <name evidence="13" type="ORF">GGQ57_000296</name>
</gene>
<dbReference type="Proteomes" id="UP000533637">
    <property type="component" value="Unassembled WGS sequence"/>
</dbReference>
<evidence type="ECO:0000259" key="12">
    <source>
        <dbReference type="Pfam" id="PF09084"/>
    </source>
</evidence>
<comment type="pathway">
    <text evidence="2">Cofactor biosynthesis; thiamine diphosphate biosynthesis.</text>
</comment>
<sequence length="314" mass="36131">MKRKRHIYCILLILISAYGTLSGQTITITPKWTAQAQFAGYYVADKMGFYKEEGIDIRIVHTALSESSFSVLQSGKSQAAVMNLSFALTARAAGAPLVNIMQTSQENSLILVSRHPLKDISSLRHQEIAVWNHLSQDLLDRFAAHYELDGKWIRFNGGVNLFLTGAVDICLVGSYNEYIQLFECGLKTDSFYSLHFTDFGYDLPEDGLYVTQPFYESHPEMIRKLVRASIRGWQWANEHKEETLDILMQIIRENNIGTNRYHQRKMLEEVLRLQTNKSTDKRTFRLSPEGFKKATDILLDEQEKKKILYTDFVK</sequence>
<evidence type="ECO:0000256" key="4">
    <source>
        <dbReference type="ARBA" id="ARBA00011738"/>
    </source>
</evidence>
<evidence type="ECO:0000256" key="10">
    <source>
        <dbReference type="ARBA" id="ARBA00033171"/>
    </source>
</evidence>
<protein>
    <recommendedName>
        <fullName evidence="10">Thiamine pyrimidine synthase</fullName>
    </recommendedName>
</protein>
<proteinExistence type="inferred from homology"/>
<dbReference type="InterPro" id="IPR027939">
    <property type="entry name" value="NMT1/THI5"/>
</dbReference>
<dbReference type="RefSeq" id="WP_122373720.1">
    <property type="nucleotide sequence ID" value="NZ_BMPB01000006.1"/>
</dbReference>
<dbReference type="SUPFAM" id="SSF53850">
    <property type="entry name" value="Periplasmic binding protein-like II"/>
    <property type="match status" value="1"/>
</dbReference>
<evidence type="ECO:0000313" key="14">
    <source>
        <dbReference type="Proteomes" id="UP000533637"/>
    </source>
</evidence>
<keyword evidence="7" id="KW-0663">Pyridoxal phosphate</keyword>
<keyword evidence="9" id="KW-0408">Iron</keyword>
<dbReference type="PANTHER" id="PTHR31528:SF1">
    <property type="entry name" value="4-AMINO-5-HYDROXYMETHYL-2-METHYLPYRIMIDINE PHOSPHATE SYNTHASE THI11-RELATED"/>
    <property type="match status" value="1"/>
</dbReference>
<evidence type="ECO:0000256" key="3">
    <source>
        <dbReference type="ARBA" id="ARBA00009406"/>
    </source>
</evidence>
<dbReference type="PANTHER" id="PTHR31528">
    <property type="entry name" value="4-AMINO-5-HYDROXYMETHYL-2-METHYLPYRIMIDINE PHOSPHATE SYNTHASE THI11-RELATED"/>
    <property type="match status" value="1"/>
</dbReference>
<evidence type="ECO:0000256" key="5">
    <source>
        <dbReference type="ARBA" id="ARBA00022679"/>
    </source>
</evidence>
<dbReference type="Gene3D" id="3.40.190.10">
    <property type="entry name" value="Periplasmic binding protein-like II"/>
    <property type="match status" value="2"/>
</dbReference>